<dbReference type="Pfam" id="PF09296">
    <property type="entry name" value="NUDIX-like"/>
    <property type="match status" value="1"/>
</dbReference>
<dbReference type="InterPro" id="IPR000086">
    <property type="entry name" value="NUDIX_hydrolase_dom"/>
</dbReference>
<evidence type="ECO:0000256" key="7">
    <source>
        <dbReference type="ARBA" id="ARBA00023027"/>
    </source>
</evidence>
<dbReference type="SUPFAM" id="SSF143724">
    <property type="entry name" value="PHP14-like"/>
    <property type="match status" value="1"/>
</dbReference>
<protein>
    <recommendedName>
        <fullName evidence="3">NAD(+) diphosphatase</fullName>
        <ecNumber evidence="3">3.6.1.22</ecNumber>
    </recommendedName>
</protein>
<dbReference type="PANTHER" id="PTHR42904">
    <property type="entry name" value="NUDIX HYDROLASE, NUDC SUBFAMILY"/>
    <property type="match status" value="1"/>
</dbReference>
<comment type="similarity">
    <text evidence="2">Belongs to the janus family.</text>
</comment>
<keyword evidence="5" id="KW-0378">Hydrolase</keyword>
<sequence>MSDMLLRFGQFARSTRLYIGSGSLRGTHVGCRIATSARLERINDGDAAALHYAGLGLDRATHIRNDEAKLKELAGRSDAKLVPVFEGKNLVTHSQGLSSAVLPLQNAEQYLIPDSLVFLGLEPGGVPVFGAACRPECEEWLSPLVAEAGAGARWVDLRKEGPKLAGDQAALLALAQALLRWNENNAFCGRTGAPTAAMQGGHARVAASPRARVVYPRIDPAVIALVYCGDYALLGRQSRWAPGRYSCLAGFAEVGETLELAVGREVKEESGVAVDPHSIQYVASQPWPFPQSLMIGFMATAAAPDRSHAWSLARQRLQGLHHGCTEEEVGFTLVEELCLQQPLVDITELEDARWFHRSWLRRHLHHAADGSGWDTSEAESSSSTAASVSFSIPGSYALAHRLIHTFMALEQPAKGDARHWRQARIQTCHCVMAFDAVPDVKEVDIDESGTYKYVLLRLQSKSNSMSRLLVRGNKRAGYHQDILELAQEVDADDDSQVVPLGGGRIAFDEEKRTIDIYGFSSAYDQAPHDITAALVRRSYPFHTVSVSYSGY</sequence>
<dbReference type="OrthoDB" id="10249612at2759"/>
<comment type="caution">
    <text evidence="11">The sequence shown here is derived from an EMBL/GenBank/DDBJ whole genome shotgun (WGS) entry which is preliminary data.</text>
</comment>
<evidence type="ECO:0000256" key="9">
    <source>
        <dbReference type="PIRSR" id="PIRSR607702-2"/>
    </source>
</evidence>
<organism evidence="11 12">
    <name type="scientific">Coccomyxa subellipsoidea (strain C-169)</name>
    <name type="common">Green microalga</name>
    <dbReference type="NCBI Taxonomy" id="574566"/>
    <lineage>
        <taxon>Eukaryota</taxon>
        <taxon>Viridiplantae</taxon>
        <taxon>Chlorophyta</taxon>
        <taxon>core chlorophytes</taxon>
        <taxon>Trebouxiophyceae</taxon>
        <taxon>Trebouxiophyceae incertae sedis</taxon>
        <taxon>Coccomyxaceae</taxon>
        <taxon>Coccomyxa</taxon>
        <taxon>Coccomyxa subellipsoidea</taxon>
    </lineage>
</organism>
<proteinExistence type="inferred from homology"/>
<evidence type="ECO:0000256" key="5">
    <source>
        <dbReference type="ARBA" id="ARBA00022801"/>
    </source>
</evidence>
<dbReference type="GO" id="GO:0005829">
    <property type="term" value="C:cytosol"/>
    <property type="evidence" value="ECO:0007669"/>
    <property type="project" value="TreeGrafter"/>
</dbReference>
<dbReference type="GO" id="GO:0006742">
    <property type="term" value="P:NADP+ catabolic process"/>
    <property type="evidence" value="ECO:0007669"/>
    <property type="project" value="TreeGrafter"/>
</dbReference>
<dbReference type="PROSITE" id="PS51462">
    <property type="entry name" value="NUDIX"/>
    <property type="match status" value="1"/>
</dbReference>
<keyword evidence="12" id="KW-1185">Reference proteome</keyword>
<keyword evidence="7" id="KW-0520">NAD</keyword>
<dbReference type="Gene3D" id="3.90.79.10">
    <property type="entry name" value="Nucleoside Triphosphate Pyrophosphohydrolase"/>
    <property type="match status" value="1"/>
</dbReference>
<dbReference type="GO" id="GO:0046872">
    <property type="term" value="F:metal ion binding"/>
    <property type="evidence" value="ECO:0007669"/>
    <property type="project" value="UniProtKB-KW"/>
</dbReference>
<name>I0YK30_COCSC</name>
<dbReference type="InterPro" id="IPR015375">
    <property type="entry name" value="NADH_PPase-like_N"/>
</dbReference>
<dbReference type="InterPro" id="IPR015797">
    <property type="entry name" value="NUDIX_hydrolase-like_dom_sf"/>
</dbReference>
<evidence type="ECO:0000313" key="11">
    <source>
        <dbReference type="EMBL" id="EIE18749.1"/>
    </source>
</evidence>
<dbReference type="InterPro" id="IPR049734">
    <property type="entry name" value="NudC-like_C"/>
</dbReference>
<dbReference type="KEGG" id="csl:COCSUDRAFT_49188"/>
<dbReference type="PANTHER" id="PTHR42904:SF8">
    <property type="entry name" value="NAD(+) DIPHOSPHATASE"/>
    <property type="match status" value="1"/>
</dbReference>
<dbReference type="GO" id="GO:0019677">
    <property type="term" value="P:NAD+ catabolic process"/>
    <property type="evidence" value="ECO:0007669"/>
    <property type="project" value="TreeGrafter"/>
</dbReference>
<dbReference type="InterPro" id="IPR007702">
    <property type="entry name" value="Janus"/>
</dbReference>
<gene>
    <name evidence="11" type="ORF">COCSUDRAFT_49188</name>
</gene>
<evidence type="ECO:0000256" key="1">
    <source>
        <dbReference type="ARBA" id="ARBA00001946"/>
    </source>
</evidence>
<feature type="domain" description="Nudix hydrolase" evidence="10">
    <location>
        <begin position="216"/>
        <end position="380"/>
    </location>
</feature>
<dbReference type="GeneID" id="17036678"/>
<dbReference type="CDD" id="cd03429">
    <property type="entry name" value="NUDIX_NADH_pyrophosphatase_Nudt13"/>
    <property type="match status" value="1"/>
</dbReference>
<dbReference type="InterPro" id="IPR020084">
    <property type="entry name" value="NUDIX_hydrolase_CS"/>
</dbReference>
<dbReference type="eggNOG" id="KOG3084">
    <property type="taxonomic scope" value="Eukaryota"/>
</dbReference>
<dbReference type="SUPFAM" id="SSF55811">
    <property type="entry name" value="Nudix"/>
    <property type="match status" value="1"/>
</dbReference>
<evidence type="ECO:0000256" key="2">
    <source>
        <dbReference type="ARBA" id="ARBA00010971"/>
    </source>
</evidence>
<accession>I0YK30</accession>
<evidence type="ECO:0000256" key="8">
    <source>
        <dbReference type="PIRSR" id="PIRSR607702-1"/>
    </source>
</evidence>
<dbReference type="EMBL" id="AGSI01000022">
    <property type="protein sequence ID" value="EIE18749.1"/>
    <property type="molecule type" value="Genomic_DNA"/>
</dbReference>
<keyword evidence="4" id="KW-0479">Metal-binding</keyword>
<dbReference type="AlphaFoldDB" id="I0YK30"/>
<dbReference type="InterPro" id="IPR050241">
    <property type="entry name" value="NAD-cap_RNA_hydrolase_NudC"/>
</dbReference>
<reference evidence="11 12" key="1">
    <citation type="journal article" date="2012" name="Genome Biol.">
        <title>The genome of the polar eukaryotic microalga coccomyxa subellipsoidea reveals traits of cold adaptation.</title>
        <authorList>
            <person name="Blanc G."/>
            <person name="Agarkova I."/>
            <person name="Grimwood J."/>
            <person name="Kuo A."/>
            <person name="Brueggeman A."/>
            <person name="Dunigan D."/>
            <person name="Gurnon J."/>
            <person name="Ladunga I."/>
            <person name="Lindquist E."/>
            <person name="Lucas S."/>
            <person name="Pangilinan J."/>
            <person name="Proschold T."/>
            <person name="Salamov A."/>
            <person name="Schmutz J."/>
            <person name="Weeks D."/>
            <person name="Yamada T."/>
            <person name="Claverie J.M."/>
            <person name="Grigoriev I."/>
            <person name="Van Etten J."/>
            <person name="Lomsadze A."/>
            <person name="Borodovsky M."/>
        </authorList>
    </citation>
    <scope>NUCLEOTIDE SEQUENCE [LARGE SCALE GENOMIC DNA]</scope>
    <source>
        <strain evidence="11 12">C-169</strain>
    </source>
</reference>
<comment type="cofactor">
    <cofactor evidence="1">
        <name>Mg(2+)</name>
        <dbReference type="ChEBI" id="CHEBI:18420"/>
    </cofactor>
</comment>
<evidence type="ECO:0000256" key="3">
    <source>
        <dbReference type="ARBA" id="ARBA00012381"/>
    </source>
</evidence>
<dbReference type="PROSITE" id="PS00893">
    <property type="entry name" value="NUDIX_BOX"/>
    <property type="match status" value="1"/>
</dbReference>
<keyword evidence="6" id="KW-0460">Magnesium</keyword>
<feature type="active site" description="Proton acceptor" evidence="8">
    <location>
        <position position="479"/>
    </location>
</feature>
<dbReference type="InterPro" id="IPR038596">
    <property type="entry name" value="Janus_sf"/>
</dbReference>
<dbReference type="RefSeq" id="XP_005643293.1">
    <property type="nucleotide sequence ID" value="XM_005643236.1"/>
</dbReference>
<evidence type="ECO:0000259" key="10">
    <source>
        <dbReference type="PROSITE" id="PS51462"/>
    </source>
</evidence>
<dbReference type="Pfam" id="PF00293">
    <property type="entry name" value="NUDIX"/>
    <property type="match status" value="1"/>
</dbReference>
<evidence type="ECO:0000256" key="4">
    <source>
        <dbReference type="ARBA" id="ARBA00022723"/>
    </source>
</evidence>
<dbReference type="EC" id="3.6.1.22" evidence="3"/>
<dbReference type="STRING" id="574566.I0YK30"/>
<evidence type="ECO:0000313" key="12">
    <source>
        <dbReference type="Proteomes" id="UP000007264"/>
    </source>
</evidence>
<dbReference type="NCBIfam" id="NF001299">
    <property type="entry name" value="PRK00241.1"/>
    <property type="match status" value="1"/>
</dbReference>
<evidence type="ECO:0000256" key="6">
    <source>
        <dbReference type="ARBA" id="ARBA00022842"/>
    </source>
</evidence>
<dbReference type="GO" id="GO:0005777">
    <property type="term" value="C:peroxisome"/>
    <property type="evidence" value="ECO:0007669"/>
    <property type="project" value="TreeGrafter"/>
</dbReference>
<dbReference type="Gene3D" id="3.90.79.20">
    <property type="match status" value="1"/>
</dbReference>
<feature type="binding site" evidence="9">
    <location>
        <position position="452"/>
    </location>
    <ligand>
        <name>substrate</name>
    </ligand>
</feature>
<dbReference type="GO" id="GO:0035529">
    <property type="term" value="F:NADH pyrophosphatase activity"/>
    <property type="evidence" value="ECO:0007669"/>
    <property type="project" value="TreeGrafter"/>
</dbReference>
<dbReference type="Proteomes" id="UP000007264">
    <property type="component" value="Unassembled WGS sequence"/>
</dbReference>
<dbReference type="Gene3D" id="3.50.20.20">
    <property type="entry name" value="Janus/Ocnus"/>
    <property type="match status" value="1"/>
</dbReference>
<dbReference type="Pfam" id="PF05005">
    <property type="entry name" value="Ocnus"/>
    <property type="match status" value="1"/>
</dbReference>